<evidence type="ECO:0000313" key="9">
    <source>
        <dbReference type="Proteomes" id="UP000813385"/>
    </source>
</evidence>
<evidence type="ECO:0000256" key="1">
    <source>
        <dbReference type="ARBA" id="ARBA00004123"/>
    </source>
</evidence>
<comment type="caution">
    <text evidence="8">The sequence shown here is derived from an EMBL/GenBank/DDBJ whole genome shotgun (WGS) entry which is preliminary data.</text>
</comment>
<organism evidence="8 9">
    <name type="scientific">Plectosphaerella cucumerina</name>
    <dbReference type="NCBI Taxonomy" id="40658"/>
    <lineage>
        <taxon>Eukaryota</taxon>
        <taxon>Fungi</taxon>
        <taxon>Dikarya</taxon>
        <taxon>Ascomycota</taxon>
        <taxon>Pezizomycotina</taxon>
        <taxon>Sordariomycetes</taxon>
        <taxon>Hypocreomycetidae</taxon>
        <taxon>Glomerellales</taxon>
        <taxon>Plectosphaerellaceae</taxon>
        <taxon>Plectosphaerella</taxon>
    </lineage>
</organism>
<evidence type="ECO:0000256" key="2">
    <source>
        <dbReference type="ARBA" id="ARBA00009368"/>
    </source>
</evidence>
<proteinExistence type="inferred from homology"/>
<feature type="compositionally biased region" description="Polar residues" evidence="6">
    <location>
        <begin position="19"/>
        <end position="40"/>
    </location>
</feature>
<feature type="region of interest" description="Disordered" evidence="6">
    <location>
        <begin position="325"/>
        <end position="368"/>
    </location>
</feature>
<sequence length="514" mass="56933">MSGISPPPPPRPKLKLSVGSRQASFSEPNNAPGSAATPMSTPKIRIKASQPPTPAVETPAPPSATTKAGRQTKPTSKLIESKKREKSDDEEEERLNSNQPSKRIKLQVKTPGGAPLPPQRSTSSGLILKSRGKPPPRPHGDGYDSEASDREIDPTIEEQFILRMLPGEHCDYVRKCMEENKIGLSRSNGGADLSIKWLDEESRRAILQVKGQMFVAVMVELPTITEGMKTWDRKGFMKSADICHMLLVFERVASEDEARKAPLPPMVQPGFKWPHGLTPPMHDAENQRFAKIIERSEIDFKESQVKKLLQADQGSIASRYEFVDDRRAHSDGEDGDEELRYSDEDEDADGDIDESGYFPADGYANGEMMDDDKDLEAELEAALFEDSEMNGHLDAVTPGTQLEGVTPGTMHSGTPAAAAQDSVNDDEESVISEEDDDDDSDEDDNEEHTRIKGVKEDIARLKDQIASAEAESAQHAGNKILRNRVEQRIKNLRAELRIKIQSLGEEEEEEEEEE</sequence>
<evidence type="ECO:0000256" key="6">
    <source>
        <dbReference type="SAM" id="MobiDB-lite"/>
    </source>
</evidence>
<feature type="compositionally biased region" description="Acidic residues" evidence="6">
    <location>
        <begin position="343"/>
        <end position="354"/>
    </location>
</feature>
<dbReference type="OrthoDB" id="153872at2759"/>
<evidence type="ECO:0000256" key="4">
    <source>
        <dbReference type="ARBA" id="ARBA00023163"/>
    </source>
</evidence>
<reference evidence="8" key="1">
    <citation type="journal article" date="2021" name="Nat. Commun.">
        <title>Genetic determinants of endophytism in the Arabidopsis root mycobiome.</title>
        <authorList>
            <person name="Mesny F."/>
            <person name="Miyauchi S."/>
            <person name="Thiergart T."/>
            <person name="Pickel B."/>
            <person name="Atanasova L."/>
            <person name="Karlsson M."/>
            <person name="Huettel B."/>
            <person name="Barry K.W."/>
            <person name="Haridas S."/>
            <person name="Chen C."/>
            <person name="Bauer D."/>
            <person name="Andreopoulos W."/>
            <person name="Pangilinan J."/>
            <person name="LaButti K."/>
            <person name="Riley R."/>
            <person name="Lipzen A."/>
            <person name="Clum A."/>
            <person name="Drula E."/>
            <person name="Henrissat B."/>
            <person name="Kohler A."/>
            <person name="Grigoriev I.V."/>
            <person name="Martin F.M."/>
            <person name="Hacquard S."/>
        </authorList>
    </citation>
    <scope>NUCLEOTIDE SEQUENCE</scope>
    <source>
        <strain evidence="8">MPI-CAGE-AT-0016</strain>
    </source>
</reference>
<feature type="compositionally biased region" description="Basic and acidic residues" evidence="6">
    <location>
        <begin position="325"/>
        <end position="342"/>
    </location>
</feature>
<name>A0A8K0XA97_9PEZI</name>
<dbReference type="PANTHER" id="PTHR12228">
    <property type="entry name" value="TRANSCRIPTION INITIATION FACTOR TFIID 55 KD SUBUNIT-RELATED"/>
    <property type="match status" value="1"/>
</dbReference>
<feature type="region of interest" description="Disordered" evidence="6">
    <location>
        <begin position="1"/>
        <end position="151"/>
    </location>
</feature>
<feature type="domain" description="TAFII55 protein conserved region" evidence="7">
    <location>
        <begin position="156"/>
        <end position="317"/>
    </location>
</feature>
<comment type="similarity">
    <text evidence="2">Belongs to the TAF7 family.</text>
</comment>
<evidence type="ECO:0000259" key="7">
    <source>
        <dbReference type="SMART" id="SM01370"/>
    </source>
</evidence>
<feature type="compositionally biased region" description="Pro residues" evidence="6">
    <location>
        <begin position="51"/>
        <end position="62"/>
    </location>
</feature>
<feature type="region of interest" description="Disordered" evidence="6">
    <location>
        <begin position="397"/>
        <end position="456"/>
    </location>
</feature>
<evidence type="ECO:0000256" key="3">
    <source>
        <dbReference type="ARBA" id="ARBA00023015"/>
    </source>
</evidence>
<evidence type="ECO:0000256" key="5">
    <source>
        <dbReference type="ARBA" id="ARBA00023242"/>
    </source>
</evidence>
<dbReference type="GO" id="GO:0016251">
    <property type="term" value="F:RNA polymerase II general transcription initiation factor activity"/>
    <property type="evidence" value="ECO:0007669"/>
    <property type="project" value="TreeGrafter"/>
</dbReference>
<dbReference type="GO" id="GO:0051123">
    <property type="term" value="P:RNA polymerase II preinitiation complex assembly"/>
    <property type="evidence" value="ECO:0007669"/>
    <property type="project" value="TreeGrafter"/>
</dbReference>
<dbReference type="EMBL" id="JAGPXD010000001">
    <property type="protein sequence ID" value="KAH7375995.1"/>
    <property type="molecule type" value="Genomic_DNA"/>
</dbReference>
<protein>
    <submittedName>
        <fullName evidence="8">Transcription initiation factor TFIID subunit 7</fullName>
    </submittedName>
</protein>
<dbReference type="Proteomes" id="UP000813385">
    <property type="component" value="Unassembled WGS sequence"/>
</dbReference>
<feature type="compositionally biased region" description="Pro residues" evidence="6">
    <location>
        <begin position="1"/>
        <end position="11"/>
    </location>
</feature>
<keyword evidence="4" id="KW-0804">Transcription</keyword>
<dbReference type="InterPro" id="IPR006751">
    <property type="entry name" value="TAFII55_prot_cons_reg"/>
</dbReference>
<accession>A0A8K0XA97</accession>
<gene>
    <name evidence="8" type="ORF">B0T11DRAFT_15725</name>
</gene>
<comment type="subcellular location">
    <subcellularLocation>
        <location evidence="1">Nucleus</location>
    </subcellularLocation>
</comment>
<evidence type="ECO:0000313" key="8">
    <source>
        <dbReference type="EMBL" id="KAH7375995.1"/>
    </source>
</evidence>
<dbReference type="SMART" id="SM01370">
    <property type="entry name" value="TAFII55_N"/>
    <property type="match status" value="1"/>
</dbReference>
<keyword evidence="3" id="KW-0805">Transcription regulation</keyword>
<dbReference type="PANTHER" id="PTHR12228:SF0">
    <property type="entry name" value="TATA-BOX BINDING PROTEIN ASSOCIATED FACTOR 7"/>
    <property type="match status" value="1"/>
</dbReference>
<dbReference type="CDD" id="cd08047">
    <property type="entry name" value="TAF7"/>
    <property type="match status" value="1"/>
</dbReference>
<dbReference type="AlphaFoldDB" id="A0A8K0XA97"/>
<dbReference type="GO" id="GO:0005669">
    <property type="term" value="C:transcription factor TFIID complex"/>
    <property type="evidence" value="ECO:0007669"/>
    <property type="project" value="InterPro"/>
</dbReference>
<keyword evidence="9" id="KW-1185">Reference proteome</keyword>
<dbReference type="InterPro" id="IPR037817">
    <property type="entry name" value="TAF7"/>
</dbReference>
<feature type="compositionally biased region" description="Basic and acidic residues" evidence="6">
    <location>
        <begin position="447"/>
        <end position="456"/>
    </location>
</feature>
<keyword evidence="5" id="KW-0539">Nucleus</keyword>
<feature type="compositionally biased region" description="Acidic residues" evidence="6">
    <location>
        <begin position="423"/>
        <end position="446"/>
    </location>
</feature>
<feature type="compositionally biased region" description="Basic and acidic residues" evidence="6">
    <location>
        <begin position="138"/>
        <end position="151"/>
    </location>
</feature>
<dbReference type="Pfam" id="PF04658">
    <property type="entry name" value="TAFII55_N"/>
    <property type="match status" value="1"/>
</dbReference>